<keyword evidence="4" id="KW-1185">Reference proteome</keyword>
<dbReference type="Gene3D" id="3.40.710.10">
    <property type="entry name" value="DD-peptidase/beta-lactamase superfamily"/>
    <property type="match status" value="1"/>
</dbReference>
<dbReference type="Proteomes" id="UP000199603">
    <property type="component" value="Unassembled WGS sequence"/>
</dbReference>
<dbReference type="AlphaFoldDB" id="A0A1G6WCV3"/>
<feature type="domain" description="Beta-lactamase-related" evidence="2">
    <location>
        <begin position="53"/>
        <end position="377"/>
    </location>
</feature>
<organism evidence="3 4">
    <name type="scientific">Aquimonas voraii</name>
    <dbReference type="NCBI Taxonomy" id="265719"/>
    <lineage>
        <taxon>Bacteria</taxon>
        <taxon>Pseudomonadati</taxon>
        <taxon>Pseudomonadota</taxon>
        <taxon>Gammaproteobacteria</taxon>
        <taxon>Lysobacterales</taxon>
        <taxon>Lysobacteraceae</taxon>
        <taxon>Aquimonas</taxon>
    </lineage>
</organism>
<dbReference type="PANTHER" id="PTHR46825:SF15">
    <property type="entry name" value="BETA-LACTAMASE-RELATED DOMAIN-CONTAINING PROTEIN"/>
    <property type="match status" value="1"/>
</dbReference>
<evidence type="ECO:0000256" key="1">
    <source>
        <dbReference type="SAM" id="SignalP"/>
    </source>
</evidence>
<dbReference type="InterPro" id="IPR001466">
    <property type="entry name" value="Beta-lactam-related"/>
</dbReference>
<evidence type="ECO:0000313" key="4">
    <source>
        <dbReference type="Proteomes" id="UP000199603"/>
    </source>
</evidence>
<protein>
    <submittedName>
        <fullName evidence="3">Beta-lactamase class C</fullName>
    </submittedName>
</protein>
<dbReference type="EMBL" id="FNAG01000004">
    <property type="protein sequence ID" value="SDD62866.1"/>
    <property type="molecule type" value="Genomic_DNA"/>
</dbReference>
<accession>A0A1G6WCV3</accession>
<gene>
    <name evidence="3" type="ORF">SAMN04488509_104215</name>
</gene>
<evidence type="ECO:0000313" key="3">
    <source>
        <dbReference type="EMBL" id="SDD62866.1"/>
    </source>
</evidence>
<dbReference type="RefSeq" id="WP_176764108.1">
    <property type="nucleotide sequence ID" value="NZ_FNAG01000004.1"/>
</dbReference>
<dbReference type="InterPro" id="IPR012338">
    <property type="entry name" value="Beta-lactam/transpept-like"/>
</dbReference>
<proteinExistence type="predicted"/>
<evidence type="ECO:0000259" key="2">
    <source>
        <dbReference type="Pfam" id="PF00144"/>
    </source>
</evidence>
<dbReference type="InterPro" id="IPR050491">
    <property type="entry name" value="AmpC-like"/>
</dbReference>
<dbReference type="PANTHER" id="PTHR46825">
    <property type="entry name" value="D-ALANYL-D-ALANINE-CARBOXYPEPTIDASE/ENDOPEPTIDASE AMPH"/>
    <property type="match status" value="1"/>
</dbReference>
<feature type="chain" id="PRO_5011763827" evidence="1">
    <location>
        <begin position="26"/>
        <end position="413"/>
    </location>
</feature>
<name>A0A1G6WCV3_9GAMM</name>
<dbReference type="Pfam" id="PF00144">
    <property type="entry name" value="Beta-lactamase"/>
    <property type="match status" value="1"/>
</dbReference>
<dbReference type="SUPFAM" id="SSF56601">
    <property type="entry name" value="beta-lactamase/transpeptidase-like"/>
    <property type="match status" value="1"/>
</dbReference>
<dbReference type="STRING" id="265719.SAMN04488509_104215"/>
<sequence length="413" mass="45425">MPRVTSRLALGFGLALGWLSTAASAEVSAAPTRQPTVEITAQAARAEQTARTVERLAERLVREYGVVGMAVSVVHGDQVLLERGFGHTQARRSEEVDADTAFRLASLSKAFAGTLAGLLVEEGALRWDTRVADHLPAFALARADTAMETTAADLLSHTVGLGFHTFDRELEDDQPYPLLAQRLGEAPMLCPDGRCYAYQNIAFSLIGDLAFAVTGDFFTHLVEKKIFHPLGMYGATYGREGLEGSARWARPHVSAGGRFVALRPKENYYRVPPAAGVNATARDMSQWLLAQMGRRPDVLSPELLAEIQKPRVATPSERRAAPWRRERLKAAHYGLGWRVFDYAGETLVFHGGAVQGYRGLIGFLPERGFGIAVLVNCECRLQSGLLPTALDSFLGLPRKDWMQLDSQPRRRRR</sequence>
<keyword evidence="1" id="KW-0732">Signal</keyword>
<feature type="signal peptide" evidence="1">
    <location>
        <begin position="1"/>
        <end position="25"/>
    </location>
</feature>
<reference evidence="3 4" key="1">
    <citation type="submission" date="2016-10" db="EMBL/GenBank/DDBJ databases">
        <authorList>
            <person name="de Groot N.N."/>
        </authorList>
    </citation>
    <scope>NUCLEOTIDE SEQUENCE [LARGE SCALE GENOMIC DNA]</scope>
    <source>
        <strain evidence="3 4">DSM 16957</strain>
    </source>
</reference>